<gene>
    <name evidence="2" type="ORF">BO70DRAFT_361998</name>
</gene>
<proteinExistence type="predicted"/>
<dbReference type="RefSeq" id="XP_025399274.1">
    <property type="nucleotide sequence ID" value="XM_025543180.1"/>
</dbReference>
<evidence type="ECO:0000313" key="2">
    <source>
        <dbReference type="EMBL" id="PWY82009.1"/>
    </source>
</evidence>
<feature type="region of interest" description="Disordered" evidence="1">
    <location>
        <begin position="1"/>
        <end position="129"/>
    </location>
</feature>
<organism evidence="2 3">
    <name type="scientific">Aspergillus heteromorphus CBS 117.55</name>
    <dbReference type="NCBI Taxonomy" id="1448321"/>
    <lineage>
        <taxon>Eukaryota</taxon>
        <taxon>Fungi</taxon>
        <taxon>Dikarya</taxon>
        <taxon>Ascomycota</taxon>
        <taxon>Pezizomycotina</taxon>
        <taxon>Eurotiomycetes</taxon>
        <taxon>Eurotiomycetidae</taxon>
        <taxon>Eurotiales</taxon>
        <taxon>Aspergillaceae</taxon>
        <taxon>Aspergillus</taxon>
        <taxon>Aspergillus subgen. Circumdati</taxon>
    </lineage>
</organism>
<evidence type="ECO:0000313" key="3">
    <source>
        <dbReference type="Proteomes" id="UP000247233"/>
    </source>
</evidence>
<sequence length="129" mass="13520">PPVAHNARQTLRVRQRMADTQAHGHPSAVESSDLHRQVGQRGHAHGRDRQRPARQHVGQLAVGPQSQLQASRGGSGPAAAGRTIADTGPGSAPGPPGGPARWGAGDRRPSGTIRRSCSQVSSWPGQPYQ</sequence>
<reference evidence="2 3" key="1">
    <citation type="submission" date="2016-12" db="EMBL/GenBank/DDBJ databases">
        <title>The genomes of Aspergillus section Nigri reveals drivers in fungal speciation.</title>
        <authorList>
            <consortium name="DOE Joint Genome Institute"/>
            <person name="Vesth T.C."/>
            <person name="Nybo J."/>
            <person name="Theobald S."/>
            <person name="Brandl J."/>
            <person name="Frisvad J.C."/>
            <person name="Nielsen K.F."/>
            <person name="Lyhne E.K."/>
            <person name="Kogle M.E."/>
            <person name="Kuo A."/>
            <person name="Riley R."/>
            <person name="Clum A."/>
            <person name="Nolan M."/>
            <person name="Lipzen A."/>
            <person name="Salamov A."/>
            <person name="Henrissat B."/>
            <person name="Wiebenga A."/>
            <person name="De Vries R.P."/>
            <person name="Grigoriev I.V."/>
            <person name="Mortensen U.H."/>
            <person name="Andersen M.R."/>
            <person name="Baker S.E."/>
        </authorList>
    </citation>
    <scope>NUCLEOTIDE SEQUENCE [LARGE SCALE GENOMIC DNA]</scope>
    <source>
        <strain evidence="2 3">CBS 117.55</strain>
    </source>
</reference>
<evidence type="ECO:0000256" key="1">
    <source>
        <dbReference type="SAM" id="MobiDB-lite"/>
    </source>
</evidence>
<accession>A0A317W7F2</accession>
<dbReference type="EMBL" id="MSFL01000012">
    <property type="protein sequence ID" value="PWY82009.1"/>
    <property type="molecule type" value="Genomic_DNA"/>
</dbReference>
<protein>
    <submittedName>
        <fullName evidence="2">Uncharacterized protein</fullName>
    </submittedName>
</protein>
<dbReference type="GeneID" id="37065417"/>
<dbReference type="Proteomes" id="UP000247233">
    <property type="component" value="Unassembled WGS sequence"/>
</dbReference>
<feature type="compositionally biased region" description="Polar residues" evidence="1">
    <location>
        <begin position="113"/>
        <end position="129"/>
    </location>
</feature>
<dbReference type="VEuPathDB" id="FungiDB:BO70DRAFT_361998"/>
<dbReference type="AlphaFoldDB" id="A0A317W7F2"/>
<keyword evidence="3" id="KW-1185">Reference proteome</keyword>
<name>A0A317W7F2_9EURO</name>
<feature type="non-terminal residue" evidence="2">
    <location>
        <position position="1"/>
    </location>
</feature>
<comment type="caution">
    <text evidence="2">The sequence shown here is derived from an EMBL/GenBank/DDBJ whole genome shotgun (WGS) entry which is preliminary data.</text>
</comment>